<feature type="binding site" evidence="4">
    <location>
        <position position="90"/>
    </location>
    <ligand>
        <name>Mg(2+)</name>
        <dbReference type="ChEBI" id="CHEBI:18420"/>
        <label>2</label>
    </ligand>
</feature>
<dbReference type="PANTHER" id="PTHR20854">
    <property type="entry name" value="INOSITOL MONOPHOSPHATASE"/>
    <property type="match status" value="1"/>
</dbReference>
<accession>A0A3S4VJF1</accession>
<feature type="binding site" evidence="4">
    <location>
        <position position="93"/>
    </location>
    <ligand>
        <name>Mg(2+)</name>
        <dbReference type="ChEBI" id="CHEBI:18420"/>
        <label>2</label>
    </ligand>
</feature>
<dbReference type="Gene3D" id="3.40.190.80">
    <property type="match status" value="1"/>
</dbReference>
<reference evidence="6 7" key="1">
    <citation type="submission" date="2018-12" db="EMBL/GenBank/DDBJ databases">
        <authorList>
            <consortium name="Pathogen Informatics"/>
        </authorList>
    </citation>
    <scope>NUCLEOTIDE SEQUENCE [LARGE SCALE GENOMIC DNA]</scope>
    <source>
        <strain evidence="6 7">NCTC12967</strain>
    </source>
</reference>
<dbReference type="InterPro" id="IPR000760">
    <property type="entry name" value="Inositol_monophosphatase-like"/>
</dbReference>
<dbReference type="PANTHER" id="PTHR20854:SF4">
    <property type="entry name" value="INOSITOL-1-MONOPHOSPHATASE-RELATED"/>
    <property type="match status" value="1"/>
</dbReference>
<feature type="binding site" evidence="4">
    <location>
        <position position="67"/>
    </location>
    <ligand>
        <name>Mg(2+)</name>
        <dbReference type="ChEBI" id="CHEBI:18420"/>
        <label>1</label>
        <note>catalytic</note>
    </ligand>
</feature>
<comment type="cofactor">
    <cofactor evidence="4">
        <name>Mg(2+)</name>
        <dbReference type="ChEBI" id="CHEBI:18420"/>
    </cofactor>
</comment>
<dbReference type="Proteomes" id="UP000273044">
    <property type="component" value="Chromosome"/>
</dbReference>
<dbReference type="CDD" id="cd01637">
    <property type="entry name" value="IMPase_like"/>
    <property type="match status" value="1"/>
</dbReference>
<dbReference type="GeneID" id="64407156"/>
<feature type="binding site" evidence="4">
    <location>
        <position position="92"/>
    </location>
    <ligand>
        <name>Mg(2+)</name>
        <dbReference type="ChEBI" id="CHEBI:18420"/>
        <label>1</label>
        <note>catalytic</note>
    </ligand>
</feature>
<dbReference type="Gene3D" id="3.30.540.10">
    <property type="entry name" value="Fructose-1,6-Bisphosphatase, subunit A, domain 1"/>
    <property type="match status" value="1"/>
</dbReference>
<protein>
    <submittedName>
        <fullName evidence="6">Inositol-1-monophosphatase</fullName>
        <ecNumber evidence="6">3.1.3.25</ecNumber>
    </submittedName>
</protein>
<dbReference type="PROSITE" id="PS00629">
    <property type="entry name" value="IMP_1"/>
    <property type="match status" value="1"/>
</dbReference>
<name>A0A3S4VJF1_9ACTN</name>
<dbReference type="SUPFAM" id="SSF56655">
    <property type="entry name" value="Carbohydrate phosphatase"/>
    <property type="match status" value="1"/>
</dbReference>
<evidence type="ECO:0000256" key="5">
    <source>
        <dbReference type="SAM" id="MobiDB-lite"/>
    </source>
</evidence>
<dbReference type="GO" id="GO:0006020">
    <property type="term" value="P:inositol metabolic process"/>
    <property type="evidence" value="ECO:0007669"/>
    <property type="project" value="TreeGrafter"/>
</dbReference>
<keyword evidence="2 6" id="KW-0378">Hydrolase</keyword>
<evidence type="ECO:0000256" key="4">
    <source>
        <dbReference type="PIRSR" id="PIRSR600760-2"/>
    </source>
</evidence>
<gene>
    <name evidence="6" type="primary">suhB</name>
    <name evidence="6" type="ORF">NCTC12967_01691</name>
</gene>
<dbReference type="InterPro" id="IPR020583">
    <property type="entry name" value="Inositol_monoP_metal-BS"/>
</dbReference>
<organism evidence="6 7">
    <name type="scientific">Arachnia propionica</name>
    <dbReference type="NCBI Taxonomy" id="1750"/>
    <lineage>
        <taxon>Bacteria</taxon>
        <taxon>Bacillati</taxon>
        <taxon>Actinomycetota</taxon>
        <taxon>Actinomycetes</taxon>
        <taxon>Propionibacteriales</taxon>
        <taxon>Propionibacteriaceae</taxon>
        <taxon>Arachnia</taxon>
    </lineage>
</organism>
<feature type="binding site" evidence="4">
    <location>
        <position position="207"/>
    </location>
    <ligand>
        <name>Mg(2+)</name>
        <dbReference type="ChEBI" id="CHEBI:18420"/>
        <label>1</label>
        <note>catalytic</note>
    </ligand>
</feature>
<evidence type="ECO:0000256" key="1">
    <source>
        <dbReference type="ARBA" id="ARBA00022723"/>
    </source>
</evidence>
<dbReference type="RefSeq" id="WP_061786921.1">
    <property type="nucleotide sequence ID" value="NZ_CAUVFX010000001.1"/>
</dbReference>
<keyword evidence="3 4" id="KW-0460">Magnesium</keyword>
<dbReference type="GO" id="GO:0046872">
    <property type="term" value="F:metal ion binding"/>
    <property type="evidence" value="ECO:0007669"/>
    <property type="project" value="UniProtKB-KW"/>
</dbReference>
<keyword evidence="7" id="KW-1185">Reference proteome</keyword>
<sequence length="260" mass="28316">MDTAAILELIKETAEKVINPRFRALEQADVETKTSPDDLVTIADREAETLLASALRRIYPDALVIGEEAVFANPGLRRELPSAEHALVIDPIDGTRNFVKGRPEHGVMLAETRNGITTRGWIWQPRTGRGYVAEKGAGVRLNDEPVTPQKQDRPPLGASSKTHVQGFTGGGELSPVVRSLFACAFDYPRVLHGELDFIHYTKVMPWDHLAGSLMVVESGGVSRTMDGTDYTVASEASGLLVARDPGVWETAHRCLAGMFG</sequence>
<dbReference type="Pfam" id="PF00459">
    <property type="entry name" value="Inositol_P"/>
    <property type="match status" value="1"/>
</dbReference>
<dbReference type="EMBL" id="LR134406">
    <property type="protein sequence ID" value="VEH70396.1"/>
    <property type="molecule type" value="Genomic_DNA"/>
</dbReference>
<evidence type="ECO:0000313" key="7">
    <source>
        <dbReference type="Proteomes" id="UP000273044"/>
    </source>
</evidence>
<evidence type="ECO:0000256" key="3">
    <source>
        <dbReference type="ARBA" id="ARBA00022842"/>
    </source>
</evidence>
<dbReference type="PRINTS" id="PR00377">
    <property type="entry name" value="IMPHPHTASES"/>
</dbReference>
<feature type="region of interest" description="Disordered" evidence="5">
    <location>
        <begin position="140"/>
        <end position="162"/>
    </location>
</feature>
<dbReference type="AlphaFoldDB" id="A0A3S4VJF1"/>
<keyword evidence="1 4" id="KW-0479">Metal-binding</keyword>
<dbReference type="GO" id="GO:0007165">
    <property type="term" value="P:signal transduction"/>
    <property type="evidence" value="ECO:0007669"/>
    <property type="project" value="TreeGrafter"/>
</dbReference>
<evidence type="ECO:0000313" key="6">
    <source>
        <dbReference type="EMBL" id="VEH70396.1"/>
    </source>
</evidence>
<dbReference type="EC" id="3.1.3.25" evidence="6"/>
<proteinExistence type="predicted"/>
<evidence type="ECO:0000256" key="2">
    <source>
        <dbReference type="ARBA" id="ARBA00022801"/>
    </source>
</evidence>
<dbReference type="GO" id="GO:0008934">
    <property type="term" value="F:inositol monophosphate 1-phosphatase activity"/>
    <property type="evidence" value="ECO:0007669"/>
    <property type="project" value="TreeGrafter"/>
</dbReference>